<dbReference type="Pfam" id="PF00106">
    <property type="entry name" value="adh_short"/>
    <property type="match status" value="1"/>
</dbReference>
<comment type="similarity">
    <text evidence="8">Belongs to the short-chain dehydrogenases/reductases (SDR) family.</text>
</comment>
<dbReference type="PANTHER" id="PTHR43086">
    <property type="entry name" value="VERY-LONG-CHAIN 3-OXOOACYL-COA REDUCTASE"/>
    <property type="match status" value="1"/>
</dbReference>
<dbReference type="GO" id="GO:0030497">
    <property type="term" value="P:fatty acid elongation"/>
    <property type="evidence" value="ECO:0007669"/>
    <property type="project" value="TreeGrafter"/>
</dbReference>
<dbReference type="EMBL" id="PKSL01000095">
    <property type="protein sequence ID" value="POW05715.1"/>
    <property type="molecule type" value="Genomic_DNA"/>
</dbReference>
<evidence type="ECO:0000256" key="4">
    <source>
        <dbReference type="ARBA" id="ARBA00022857"/>
    </source>
</evidence>
<dbReference type="InterPro" id="IPR002347">
    <property type="entry name" value="SDR_fam"/>
</dbReference>
<evidence type="ECO:0000313" key="10">
    <source>
        <dbReference type="Proteomes" id="UP000239156"/>
    </source>
</evidence>
<accession>A0A2S4V8D4</accession>
<organism evidence="9 10">
    <name type="scientific">Puccinia striiformis</name>
    <dbReference type="NCBI Taxonomy" id="27350"/>
    <lineage>
        <taxon>Eukaryota</taxon>
        <taxon>Fungi</taxon>
        <taxon>Dikarya</taxon>
        <taxon>Basidiomycota</taxon>
        <taxon>Pucciniomycotina</taxon>
        <taxon>Pucciniomycetes</taxon>
        <taxon>Pucciniales</taxon>
        <taxon>Pucciniaceae</taxon>
        <taxon>Puccinia</taxon>
    </lineage>
</organism>
<keyword evidence="6" id="KW-0443">Lipid metabolism</keyword>
<dbReference type="PROSITE" id="PS00061">
    <property type="entry name" value="ADH_SHORT"/>
    <property type="match status" value="1"/>
</dbReference>
<keyword evidence="2" id="KW-0444">Lipid biosynthesis</keyword>
<evidence type="ECO:0000256" key="7">
    <source>
        <dbReference type="ARBA" id="ARBA00023160"/>
    </source>
</evidence>
<keyword evidence="5" id="KW-0560">Oxidoreductase</keyword>
<dbReference type="InterPro" id="IPR036291">
    <property type="entry name" value="NAD(P)-bd_dom_sf"/>
</dbReference>
<reference evidence="9" key="1">
    <citation type="submission" date="2017-12" db="EMBL/GenBank/DDBJ databases">
        <title>Gene loss provides genomic basis for host adaptation in cereal stripe rust fungi.</title>
        <authorList>
            <person name="Xia C."/>
        </authorList>
    </citation>
    <scope>NUCLEOTIDE SEQUENCE [LARGE SCALE GENOMIC DNA]</scope>
    <source>
        <strain evidence="9">93-210</strain>
    </source>
</reference>
<name>A0A2S4V8D4_9BASI</name>
<dbReference type="Proteomes" id="UP000239156">
    <property type="component" value="Unassembled WGS sequence"/>
</dbReference>
<gene>
    <name evidence="9" type="ORF">PSTT_09441</name>
</gene>
<keyword evidence="10" id="KW-1185">Reference proteome</keyword>
<comment type="caution">
    <text evidence="9">The sequence shown here is derived from an EMBL/GenBank/DDBJ whole genome shotgun (WGS) entry which is preliminary data.</text>
</comment>
<evidence type="ECO:0000256" key="2">
    <source>
        <dbReference type="ARBA" id="ARBA00022516"/>
    </source>
</evidence>
<dbReference type="PANTHER" id="PTHR43086:SF2">
    <property type="entry name" value="HYDROXYSTEROID DEHYDROGENASE-LIKE PROTEIN 1"/>
    <property type="match status" value="1"/>
</dbReference>
<evidence type="ECO:0000256" key="6">
    <source>
        <dbReference type="ARBA" id="ARBA00023098"/>
    </source>
</evidence>
<dbReference type="GO" id="GO:0005783">
    <property type="term" value="C:endoplasmic reticulum"/>
    <property type="evidence" value="ECO:0007669"/>
    <property type="project" value="TreeGrafter"/>
</dbReference>
<dbReference type="VEuPathDB" id="FungiDB:PSHT_04214"/>
<evidence type="ECO:0000256" key="5">
    <source>
        <dbReference type="ARBA" id="ARBA00023002"/>
    </source>
</evidence>
<evidence type="ECO:0000256" key="1">
    <source>
        <dbReference type="ARBA" id="ARBA00005194"/>
    </source>
</evidence>
<dbReference type="InterPro" id="IPR020904">
    <property type="entry name" value="Sc_DH/Rdtase_CS"/>
</dbReference>
<evidence type="ECO:0008006" key="11">
    <source>
        <dbReference type="Google" id="ProtNLM"/>
    </source>
</evidence>
<dbReference type="GO" id="GO:0016491">
    <property type="term" value="F:oxidoreductase activity"/>
    <property type="evidence" value="ECO:0007669"/>
    <property type="project" value="UniProtKB-KW"/>
</dbReference>
<evidence type="ECO:0000256" key="3">
    <source>
        <dbReference type="ARBA" id="ARBA00022832"/>
    </source>
</evidence>
<dbReference type="SUPFAM" id="SSF51735">
    <property type="entry name" value="NAD(P)-binding Rossmann-fold domains"/>
    <property type="match status" value="1"/>
</dbReference>
<comment type="pathway">
    <text evidence="1">Lipid metabolism; fatty acid biosynthesis.</text>
</comment>
<dbReference type="VEuPathDB" id="FungiDB:PSTT_09441"/>
<keyword evidence="4" id="KW-0521">NADP</keyword>
<evidence type="ECO:0000313" key="9">
    <source>
        <dbReference type="EMBL" id="POW05715.1"/>
    </source>
</evidence>
<dbReference type="PRINTS" id="PR00081">
    <property type="entry name" value="GDHRDH"/>
</dbReference>
<dbReference type="PRINTS" id="PR00080">
    <property type="entry name" value="SDRFAMILY"/>
</dbReference>
<evidence type="ECO:0000256" key="8">
    <source>
        <dbReference type="RuleBase" id="RU000363"/>
    </source>
</evidence>
<dbReference type="AlphaFoldDB" id="A0A2S4V8D4"/>
<dbReference type="CDD" id="cd05356">
    <property type="entry name" value="17beta-HSD1_like_SDR_c"/>
    <property type="match status" value="1"/>
</dbReference>
<sequence length="366" mass="41951">MNFKATTGSVLLGSLSLIGLLTVLKYQLSFLNLLFCFSPLSKPFKLTYYCEIIIRKSGWREGERAEEGSQELIIMGNHHWTNEWDRQRICDRIIQGGIQPILDRQKFREINGLQEELLTKVNPTIEIEIETIDLSDNRRDVSGPVEEQTQGKEWTKILTQLKQISTRSNLSILINNAGLSHSEPIEFQMNDLDEDINSILNVNVFSVLYLTKLVIPFMLPHKKGLILNVGSFSALIPTPLLSTYAGSKGFLYTWSQALGTELEPKGIDVKLLNTYFVASEMSKIKKATFLIPTPNNYVKQVLNNLISTNSKPFITTGYFSHSLLEWFLDHYGSLKFWLKFNLNMQRSILKRIQKKKERIAKQNQQS</sequence>
<keyword evidence="7" id="KW-0275">Fatty acid biosynthesis</keyword>
<protein>
    <recommendedName>
        <fullName evidence="11">Very-long-chain 3-oxoacyl-CoA reductase</fullName>
    </recommendedName>
</protein>
<dbReference type="Gene3D" id="3.40.50.720">
    <property type="entry name" value="NAD(P)-binding Rossmann-like Domain"/>
    <property type="match status" value="1"/>
</dbReference>
<proteinExistence type="inferred from homology"/>
<keyword evidence="3" id="KW-0276">Fatty acid metabolism</keyword>